<dbReference type="InterPro" id="IPR045339">
    <property type="entry name" value="DUF6534"/>
</dbReference>
<name>A0A067SWX6_GALM3</name>
<feature type="transmembrane region" description="Helical" evidence="1">
    <location>
        <begin position="55"/>
        <end position="77"/>
    </location>
</feature>
<dbReference type="Proteomes" id="UP000027222">
    <property type="component" value="Unassembled WGS sequence"/>
</dbReference>
<organism evidence="3 4">
    <name type="scientific">Galerina marginata (strain CBS 339.88)</name>
    <dbReference type="NCBI Taxonomy" id="685588"/>
    <lineage>
        <taxon>Eukaryota</taxon>
        <taxon>Fungi</taxon>
        <taxon>Dikarya</taxon>
        <taxon>Basidiomycota</taxon>
        <taxon>Agaricomycotina</taxon>
        <taxon>Agaricomycetes</taxon>
        <taxon>Agaricomycetidae</taxon>
        <taxon>Agaricales</taxon>
        <taxon>Agaricineae</taxon>
        <taxon>Strophariaceae</taxon>
        <taxon>Galerina</taxon>
    </lineage>
</organism>
<dbReference type="HOGENOM" id="CLU_046025_2_1_1"/>
<proteinExistence type="predicted"/>
<dbReference type="EMBL" id="KL142393">
    <property type="protein sequence ID" value="KDR71273.1"/>
    <property type="molecule type" value="Genomic_DNA"/>
</dbReference>
<feature type="transmembrane region" description="Helical" evidence="1">
    <location>
        <begin position="122"/>
        <end position="143"/>
    </location>
</feature>
<evidence type="ECO:0000259" key="2">
    <source>
        <dbReference type="Pfam" id="PF20152"/>
    </source>
</evidence>
<dbReference type="Pfam" id="PF20152">
    <property type="entry name" value="DUF6534"/>
    <property type="match status" value="1"/>
</dbReference>
<protein>
    <recommendedName>
        <fullName evidence="2">DUF6534 domain-containing protein</fullName>
    </recommendedName>
</protein>
<sequence length="320" mass="35006">MTSITLTPTELGRITGPQFLGNLLNWGFLGVLSMQIYMYYLAFPNDRVSTKALVYMVYLLAVAHTFLLTASAFRTYVSEFGDFAALDEVDMTWGSDIPTGLITFLAQAFYAYRIAVLSQKRYLSVLIMLLAFLSLAGCITAGVEAKIAVLYSRLVTKRTLITSGIWGGGSAACDVLIAASMTYYLKRRDPGFGQTHVLLTRIIRLTIETGSATAAVAILSVILVFLPGHPNYYLTSVIVAGKMYAISMMASLNSRMKIGLSNNTIVATSCEFRSAFKFNLPTTLPDVDVESSRSADGRIQKTGDEVFLSFPQMGEISQED</sequence>
<evidence type="ECO:0000313" key="3">
    <source>
        <dbReference type="EMBL" id="KDR71273.1"/>
    </source>
</evidence>
<dbReference type="AlphaFoldDB" id="A0A067SWX6"/>
<dbReference type="PANTHER" id="PTHR40465">
    <property type="entry name" value="CHROMOSOME 1, WHOLE GENOME SHOTGUN SEQUENCE"/>
    <property type="match status" value="1"/>
</dbReference>
<evidence type="ECO:0000313" key="4">
    <source>
        <dbReference type="Proteomes" id="UP000027222"/>
    </source>
</evidence>
<feature type="transmembrane region" description="Helical" evidence="1">
    <location>
        <begin position="23"/>
        <end position="43"/>
    </location>
</feature>
<keyword evidence="1" id="KW-0472">Membrane</keyword>
<keyword evidence="4" id="KW-1185">Reference proteome</keyword>
<keyword evidence="1" id="KW-1133">Transmembrane helix</keyword>
<feature type="transmembrane region" description="Helical" evidence="1">
    <location>
        <begin position="232"/>
        <end position="252"/>
    </location>
</feature>
<feature type="transmembrane region" description="Helical" evidence="1">
    <location>
        <begin position="163"/>
        <end position="185"/>
    </location>
</feature>
<dbReference type="OrthoDB" id="2536347at2759"/>
<reference evidence="4" key="1">
    <citation type="journal article" date="2014" name="Proc. Natl. Acad. Sci. U.S.A.">
        <title>Extensive sampling of basidiomycete genomes demonstrates inadequacy of the white-rot/brown-rot paradigm for wood decay fungi.</title>
        <authorList>
            <person name="Riley R."/>
            <person name="Salamov A.A."/>
            <person name="Brown D.W."/>
            <person name="Nagy L.G."/>
            <person name="Floudas D."/>
            <person name="Held B.W."/>
            <person name="Levasseur A."/>
            <person name="Lombard V."/>
            <person name="Morin E."/>
            <person name="Otillar R."/>
            <person name="Lindquist E.A."/>
            <person name="Sun H."/>
            <person name="LaButti K.M."/>
            <person name="Schmutz J."/>
            <person name="Jabbour D."/>
            <person name="Luo H."/>
            <person name="Baker S.E."/>
            <person name="Pisabarro A.G."/>
            <person name="Walton J.D."/>
            <person name="Blanchette R.A."/>
            <person name="Henrissat B."/>
            <person name="Martin F."/>
            <person name="Cullen D."/>
            <person name="Hibbett D.S."/>
            <person name="Grigoriev I.V."/>
        </authorList>
    </citation>
    <scope>NUCLEOTIDE SEQUENCE [LARGE SCALE GENOMIC DNA]</scope>
    <source>
        <strain evidence="4">CBS 339.88</strain>
    </source>
</reference>
<feature type="transmembrane region" description="Helical" evidence="1">
    <location>
        <begin position="205"/>
        <end position="226"/>
    </location>
</feature>
<accession>A0A067SWX6</accession>
<feature type="domain" description="DUF6534" evidence="2">
    <location>
        <begin position="170"/>
        <end position="256"/>
    </location>
</feature>
<evidence type="ECO:0000256" key="1">
    <source>
        <dbReference type="SAM" id="Phobius"/>
    </source>
</evidence>
<feature type="transmembrane region" description="Helical" evidence="1">
    <location>
        <begin position="97"/>
        <end position="115"/>
    </location>
</feature>
<keyword evidence="1" id="KW-0812">Transmembrane</keyword>
<dbReference type="PANTHER" id="PTHR40465:SF1">
    <property type="entry name" value="DUF6534 DOMAIN-CONTAINING PROTEIN"/>
    <property type="match status" value="1"/>
</dbReference>
<dbReference type="STRING" id="685588.A0A067SWX6"/>
<gene>
    <name evidence="3" type="ORF">GALMADRAFT_159495</name>
</gene>